<dbReference type="PROSITE" id="PS50114">
    <property type="entry name" value="GATA_ZN_FINGER_2"/>
    <property type="match status" value="2"/>
</dbReference>
<dbReference type="InterPro" id="IPR013088">
    <property type="entry name" value="Znf_NHR/GATA"/>
</dbReference>
<feature type="region of interest" description="Disordered" evidence="12">
    <location>
        <begin position="718"/>
        <end position="752"/>
    </location>
</feature>
<protein>
    <submittedName>
        <fullName evidence="14">GATA-binding factor 5-A</fullName>
    </submittedName>
</protein>
<feature type="compositionally biased region" description="Polar residues" evidence="12">
    <location>
        <begin position="815"/>
        <end position="828"/>
    </location>
</feature>
<evidence type="ECO:0000256" key="4">
    <source>
        <dbReference type="ARBA" id="ARBA00022771"/>
    </source>
</evidence>
<gene>
    <name evidence="14" type="ORF">X975_10835</name>
</gene>
<feature type="region of interest" description="Disordered" evidence="12">
    <location>
        <begin position="815"/>
        <end position="837"/>
    </location>
</feature>
<reference evidence="14 15" key="1">
    <citation type="submission" date="2013-11" db="EMBL/GenBank/DDBJ databases">
        <title>Genome sequencing of Stegodyphus mimosarum.</title>
        <authorList>
            <person name="Bechsgaard J."/>
        </authorList>
    </citation>
    <scope>NUCLEOTIDE SEQUENCE [LARGE SCALE GENOMIC DNA]</scope>
</reference>
<feature type="compositionally biased region" description="Basic and acidic residues" evidence="12">
    <location>
        <begin position="15"/>
        <end position="62"/>
    </location>
</feature>
<dbReference type="Gene3D" id="3.30.50.10">
    <property type="entry name" value="Erythroid Transcription Factor GATA-1, subunit A"/>
    <property type="match status" value="2"/>
</dbReference>
<keyword evidence="2" id="KW-0479">Metal-binding</keyword>
<evidence type="ECO:0000256" key="3">
    <source>
        <dbReference type="ARBA" id="ARBA00022737"/>
    </source>
</evidence>
<accession>A0A087U4B8</accession>
<keyword evidence="9" id="KW-0804">Transcription</keyword>
<dbReference type="AlphaFoldDB" id="A0A087U4B8"/>
<feature type="region of interest" description="Disordered" evidence="12">
    <location>
        <begin position="234"/>
        <end position="255"/>
    </location>
</feature>
<keyword evidence="7" id="KW-0238">DNA-binding</keyword>
<evidence type="ECO:0000256" key="1">
    <source>
        <dbReference type="ARBA" id="ARBA00004123"/>
    </source>
</evidence>
<dbReference type="GO" id="GO:0000978">
    <property type="term" value="F:RNA polymerase II cis-regulatory region sequence-specific DNA binding"/>
    <property type="evidence" value="ECO:0007669"/>
    <property type="project" value="TreeGrafter"/>
</dbReference>
<dbReference type="SUPFAM" id="SSF57716">
    <property type="entry name" value="Glucocorticoid receptor-like (DNA-binding domain)"/>
    <property type="match status" value="2"/>
</dbReference>
<name>A0A087U4B8_STEMI</name>
<dbReference type="GO" id="GO:0008270">
    <property type="term" value="F:zinc ion binding"/>
    <property type="evidence" value="ECO:0007669"/>
    <property type="project" value="UniProtKB-KW"/>
</dbReference>
<comment type="subcellular location">
    <subcellularLocation>
        <location evidence="1">Nucleus</location>
    </subcellularLocation>
</comment>
<evidence type="ECO:0000259" key="13">
    <source>
        <dbReference type="PROSITE" id="PS50114"/>
    </source>
</evidence>
<evidence type="ECO:0000256" key="7">
    <source>
        <dbReference type="ARBA" id="ARBA00023125"/>
    </source>
</evidence>
<dbReference type="CDD" id="cd00202">
    <property type="entry name" value="ZnF_GATA"/>
    <property type="match status" value="2"/>
</dbReference>
<evidence type="ECO:0000256" key="6">
    <source>
        <dbReference type="ARBA" id="ARBA00023015"/>
    </source>
</evidence>
<dbReference type="SMART" id="SM00401">
    <property type="entry name" value="ZnF_GATA"/>
    <property type="match status" value="2"/>
</dbReference>
<evidence type="ECO:0000256" key="10">
    <source>
        <dbReference type="ARBA" id="ARBA00023242"/>
    </source>
</evidence>
<dbReference type="GO" id="GO:0000122">
    <property type="term" value="P:negative regulation of transcription by RNA polymerase II"/>
    <property type="evidence" value="ECO:0007669"/>
    <property type="project" value="TreeGrafter"/>
</dbReference>
<keyword evidence="8" id="KW-0010">Activator</keyword>
<evidence type="ECO:0000256" key="11">
    <source>
        <dbReference type="PROSITE-ProRule" id="PRU00094"/>
    </source>
</evidence>
<dbReference type="InterPro" id="IPR039355">
    <property type="entry name" value="Transcription_factor_GATA"/>
</dbReference>
<keyword evidence="4 11" id="KW-0863">Zinc-finger</keyword>
<evidence type="ECO:0000256" key="12">
    <source>
        <dbReference type="SAM" id="MobiDB-lite"/>
    </source>
</evidence>
<feature type="non-terminal residue" evidence="14">
    <location>
        <position position="837"/>
    </location>
</feature>
<evidence type="ECO:0000313" key="15">
    <source>
        <dbReference type="Proteomes" id="UP000054359"/>
    </source>
</evidence>
<sequence length="837" mass="94128">MARSQADAFDGENVSSERKVGDSEVSDDRSSPEQETDIKQESVRDLSTHLPKEKSRADENVQKRQSYQLHSDQLTNLPNLGEHLHLNEVLHEDKELENNPQYQEEQPHIHHHHTFHSNSSAHVMKHGEHVYDNYRIVEHNNDPGDPSIPSIGGHHSNQISSPHAVDTFMEHQHMQRHLHEARKDDDALLESQCTQCTVEESHLNHVHHQYSVAGNDTMEHLINISNHRSSILHREQSNQDEHHHHRDCEEGDEQSPHILQVGHHSVQEDNRVQENHIHNTQHHIMEENRNDSRMSRHGTLQRLSECDEINVDSHLSRLHQSANSSVLDENVESHSSLLQHRQLMQRESELDNEIQQIDHNQNDTQQHQHHSSSLLHEKDITAHIIQHGGDLSTNRLNLDLSCAPHNSSFPHIRSPASPREFDRLGYHLSTPLHADFGRSLSALNDSSDLAVDSLPLRNMLAPSAINYLTTSSGLVATRELGIDGGNLHAVSTPSITYHHLPDATDSPTAPSTSSPLYLTGVNTPTAASKLLGISPYARSHDNNNVNSLMWSQVNEDLVSKSSPTLSIPSSSMLSRPNSSGHVSSYVPDLSTWSGYDNVPQNVSLQLSNSSGVNDGDLFAGLESRECVNCGAISTPLWRRDGTGHYLCNACGLYHRMNGMNRPVVKNQKRLSASRRLGLYCSNCQTTNTSLWRRNNQGEPVCNACGLYYKLHRVNRPLAMKKDNIQRRKRKPKASEVRNEQEQQNNKQPWPVIKQEVSDDATYSKPNDSNLLSHNYYIYQSSASSTPRSLPMFTSAKDLPKTSTLHQSVSQPLLQNSLPFLLSHTQTGDSPEPGHSSP</sequence>
<dbReference type="Proteomes" id="UP000054359">
    <property type="component" value="Unassembled WGS sequence"/>
</dbReference>
<dbReference type="InterPro" id="IPR000679">
    <property type="entry name" value="Znf_GATA"/>
</dbReference>
<dbReference type="GO" id="GO:0045165">
    <property type="term" value="P:cell fate commitment"/>
    <property type="evidence" value="ECO:0007669"/>
    <property type="project" value="TreeGrafter"/>
</dbReference>
<organism evidence="14 15">
    <name type="scientific">Stegodyphus mimosarum</name>
    <name type="common">African social velvet spider</name>
    <dbReference type="NCBI Taxonomy" id="407821"/>
    <lineage>
        <taxon>Eukaryota</taxon>
        <taxon>Metazoa</taxon>
        <taxon>Ecdysozoa</taxon>
        <taxon>Arthropoda</taxon>
        <taxon>Chelicerata</taxon>
        <taxon>Arachnida</taxon>
        <taxon>Araneae</taxon>
        <taxon>Araneomorphae</taxon>
        <taxon>Entelegynae</taxon>
        <taxon>Eresoidea</taxon>
        <taxon>Eresidae</taxon>
        <taxon>Stegodyphus</taxon>
    </lineage>
</organism>
<dbReference type="FunFam" id="3.30.50.10:FF:000001">
    <property type="entry name" value="GATA transcription factor (GATAd)"/>
    <property type="match status" value="1"/>
</dbReference>
<feature type="domain" description="GATA-type" evidence="13">
    <location>
        <begin position="674"/>
        <end position="727"/>
    </location>
</feature>
<evidence type="ECO:0000256" key="5">
    <source>
        <dbReference type="ARBA" id="ARBA00022833"/>
    </source>
</evidence>
<keyword evidence="5" id="KW-0862">Zinc</keyword>
<dbReference type="GO" id="GO:0045944">
    <property type="term" value="P:positive regulation of transcription by RNA polymerase II"/>
    <property type="evidence" value="ECO:0007669"/>
    <property type="project" value="TreeGrafter"/>
</dbReference>
<feature type="compositionally biased region" description="Basic and acidic residues" evidence="12">
    <location>
        <begin position="234"/>
        <end position="248"/>
    </location>
</feature>
<proteinExistence type="predicted"/>
<dbReference type="Pfam" id="PF00320">
    <property type="entry name" value="GATA"/>
    <property type="match status" value="2"/>
</dbReference>
<dbReference type="OMA" id="NNDVETH"/>
<dbReference type="GO" id="GO:0005634">
    <property type="term" value="C:nucleus"/>
    <property type="evidence" value="ECO:0007669"/>
    <property type="project" value="UniProtKB-SubCell"/>
</dbReference>
<dbReference type="FunFam" id="3.30.50.10:FF:000032">
    <property type="entry name" value="Transcription factor GATA-3"/>
    <property type="match status" value="1"/>
</dbReference>
<dbReference type="OrthoDB" id="515401at2759"/>
<evidence type="ECO:0000313" key="14">
    <source>
        <dbReference type="EMBL" id="KFM72207.1"/>
    </source>
</evidence>
<dbReference type="PANTHER" id="PTHR10071">
    <property type="entry name" value="TRANSCRIPTION FACTOR GATA FAMILY MEMBER"/>
    <property type="match status" value="1"/>
</dbReference>
<evidence type="ECO:0000256" key="9">
    <source>
        <dbReference type="ARBA" id="ARBA00023163"/>
    </source>
</evidence>
<dbReference type="PRINTS" id="PR00619">
    <property type="entry name" value="GATAZNFINGER"/>
</dbReference>
<dbReference type="GO" id="GO:0000981">
    <property type="term" value="F:DNA-binding transcription factor activity, RNA polymerase II-specific"/>
    <property type="evidence" value="ECO:0007669"/>
    <property type="project" value="TreeGrafter"/>
</dbReference>
<dbReference type="STRING" id="407821.A0A087U4B8"/>
<evidence type="ECO:0000256" key="8">
    <source>
        <dbReference type="ARBA" id="ARBA00023159"/>
    </source>
</evidence>
<feature type="region of interest" description="Disordered" evidence="12">
    <location>
        <begin position="1"/>
        <end position="64"/>
    </location>
</feature>
<dbReference type="PROSITE" id="PS00344">
    <property type="entry name" value="GATA_ZN_FINGER_1"/>
    <property type="match status" value="2"/>
</dbReference>
<keyword evidence="15" id="KW-1185">Reference proteome</keyword>
<dbReference type="PANTHER" id="PTHR10071:SF281">
    <property type="entry name" value="BOX A-BINDING FACTOR-RELATED"/>
    <property type="match status" value="1"/>
</dbReference>
<keyword evidence="10" id="KW-0539">Nucleus</keyword>
<feature type="domain" description="GATA-type" evidence="13">
    <location>
        <begin position="620"/>
        <end position="674"/>
    </location>
</feature>
<dbReference type="EMBL" id="KK118086">
    <property type="protein sequence ID" value="KFM72207.1"/>
    <property type="molecule type" value="Genomic_DNA"/>
</dbReference>
<evidence type="ECO:0000256" key="2">
    <source>
        <dbReference type="ARBA" id="ARBA00022723"/>
    </source>
</evidence>
<keyword evidence="6" id="KW-0805">Transcription regulation</keyword>
<keyword evidence="3" id="KW-0677">Repeat</keyword>